<evidence type="ECO:0000313" key="5">
    <source>
        <dbReference type="EMBL" id="PAA64875.1"/>
    </source>
</evidence>
<dbReference type="EMBL" id="NIVC01001566">
    <property type="protein sequence ID" value="PAA66351.1"/>
    <property type="molecule type" value="Genomic_DNA"/>
</dbReference>
<organism evidence="6 7">
    <name type="scientific">Macrostomum lignano</name>
    <dbReference type="NCBI Taxonomy" id="282301"/>
    <lineage>
        <taxon>Eukaryota</taxon>
        <taxon>Metazoa</taxon>
        <taxon>Spiralia</taxon>
        <taxon>Lophotrochozoa</taxon>
        <taxon>Platyhelminthes</taxon>
        <taxon>Rhabditophora</taxon>
        <taxon>Macrostomorpha</taxon>
        <taxon>Macrostomida</taxon>
        <taxon>Macrostomidae</taxon>
        <taxon>Macrostomum</taxon>
    </lineage>
</organism>
<dbReference type="PROSITE" id="PS50102">
    <property type="entry name" value="RRM"/>
    <property type="match status" value="2"/>
</dbReference>
<dbReference type="OrthoDB" id="439808at2759"/>
<dbReference type="SUPFAM" id="SSF54928">
    <property type="entry name" value="RNA-binding domain, RBD"/>
    <property type="match status" value="2"/>
</dbReference>
<dbReference type="InterPro" id="IPR003954">
    <property type="entry name" value="RRM_euk-type"/>
</dbReference>
<name>A0A267EXW9_9PLAT</name>
<evidence type="ECO:0000313" key="4">
    <source>
        <dbReference type="EMBL" id="PAA55708.1"/>
    </source>
</evidence>
<dbReference type="InterPro" id="IPR035979">
    <property type="entry name" value="RBD_domain_sf"/>
</dbReference>
<reference evidence="6 7" key="1">
    <citation type="submission" date="2017-06" db="EMBL/GenBank/DDBJ databases">
        <title>A platform for efficient transgenesis in Macrostomum lignano, a flatworm model organism for stem cell research.</title>
        <authorList>
            <person name="Berezikov E."/>
        </authorList>
    </citation>
    <scope>NUCLEOTIDE SEQUENCE [LARGE SCALE GENOMIC DNA]</scope>
    <source>
        <strain evidence="6">DV1</strain>
        <tissue evidence="6">Whole organism</tissue>
    </source>
</reference>
<evidence type="ECO:0000313" key="7">
    <source>
        <dbReference type="Proteomes" id="UP000215902"/>
    </source>
</evidence>
<keyword evidence="1 2" id="KW-0694">RNA-binding</keyword>
<dbReference type="SMART" id="SM00361">
    <property type="entry name" value="RRM_1"/>
    <property type="match status" value="2"/>
</dbReference>
<feature type="domain" description="RRM" evidence="3">
    <location>
        <begin position="216"/>
        <end position="288"/>
    </location>
</feature>
<dbReference type="PANTHER" id="PTHR48025:SF20">
    <property type="entry name" value="TIA1 CYTOTOXIC GRANULE ASSOCIATED RNA BINDING PROTEIN"/>
    <property type="match status" value="1"/>
</dbReference>
<proteinExistence type="predicted"/>
<keyword evidence="7" id="KW-1185">Reference proteome</keyword>
<dbReference type="EMBL" id="NIVC01002718">
    <property type="protein sequence ID" value="PAA55708.1"/>
    <property type="molecule type" value="Genomic_DNA"/>
</dbReference>
<dbReference type="EMBL" id="NIVC01001708">
    <property type="protein sequence ID" value="PAA64875.1"/>
    <property type="molecule type" value="Genomic_DNA"/>
</dbReference>
<accession>A0A267EXW9</accession>
<evidence type="ECO:0000256" key="1">
    <source>
        <dbReference type="ARBA" id="ARBA00022884"/>
    </source>
</evidence>
<dbReference type="Gene3D" id="3.30.70.330">
    <property type="match status" value="2"/>
</dbReference>
<dbReference type="GO" id="GO:0003729">
    <property type="term" value="F:mRNA binding"/>
    <property type="evidence" value="ECO:0007669"/>
    <property type="project" value="TreeGrafter"/>
</dbReference>
<comment type="caution">
    <text evidence="6">The sequence shown here is derived from an EMBL/GenBank/DDBJ whole genome shotgun (WGS) entry which is preliminary data.</text>
</comment>
<evidence type="ECO:0000259" key="3">
    <source>
        <dbReference type="PROSITE" id="PS50102"/>
    </source>
</evidence>
<dbReference type="InterPro" id="IPR012677">
    <property type="entry name" value="Nucleotide-bd_a/b_plait_sf"/>
</dbReference>
<evidence type="ECO:0000256" key="2">
    <source>
        <dbReference type="PROSITE-ProRule" id="PRU00176"/>
    </source>
</evidence>
<evidence type="ECO:0000313" key="6">
    <source>
        <dbReference type="EMBL" id="PAA66351.1"/>
    </source>
</evidence>
<dbReference type="SMART" id="SM00360">
    <property type="entry name" value="RRM"/>
    <property type="match status" value="2"/>
</dbReference>
<dbReference type="InterPro" id="IPR050502">
    <property type="entry name" value="Euk_RNA-bind_prot"/>
</dbReference>
<gene>
    <name evidence="6" type="ORF">BOX15_Mlig006239g1</name>
    <name evidence="5" type="ORF">BOX15_Mlig006239g2</name>
    <name evidence="4" type="ORF">BOX15_Mlig006239g3</name>
</gene>
<dbReference type="Proteomes" id="UP000215902">
    <property type="component" value="Unassembled WGS sequence"/>
</dbReference>
<dbReference type="PANTHER" id="PTHR48025">
    <property type="entry name" value="OS02G0815200 PROTEIN"/>
    <property type="match status" value="1"/>
</dbReference>
<dbReference type="CDD" id="cd12354">
    <property type="entry name" value="RRM3_TIA1_like"/>
    <property type="match status" value="1"/>
</dbReference>
<dbReference type="Pfam" id="PF00076">
    <property type="entry name" value="RRM_1"/>
    <property type="match status" value="2"/>
</dbReference>
<protein>
    <recommendedName>
        <fullName evidence="3">RRM domain-containing protein</fullName>
    </recommendedName>
</protein>
<dbReference type="STRING" id="282301.A0A267EXW9"/>
<sequence length="383" mass="39245">MLYELVMLPQGAAAYNAANPAAAAAAGGPTSAGGVGGQNSAATAAAAAALLAGSPTGAALAAYTGGGGGGGGYANPGALTGVPLNKGLQIFPAGLGQSGTGGSGKIDTTCHHHIFVGDLAPDVESHQLKEAFSVFGVVTECKIIKDMHTQKPKGYGFVAFANKNEAEDAMQKMNGQLLGNRAIRTNWAVRKPQQTPVDQKPLNYDEVAQASSTANSTVYVGGITRGLCEELLREAFKEFGAIMEVRVFKEKGYAFIRFDTHEGATRAIITMHGKEVGGQPCKCSWGKESNEKDGAATLLTPYSYYAAAAAAAAAAANPLAYPGYASQLAFLQQQPLNPYATAAAYPTASGAMLNGYATVSSSQLVSQAYGTPTGLPGAYQHAH</sequence>
<dbReference type="AlphaFoldDB" id="A0A267EXW9"/>
<dbReference type="InterPro" id="IPR000504">
    <property type="entry name" value="RRM_dom"/>
</dbReference>
<feature type="domain" description="RRM" evidence="3">
    <location>
        <begin position="112"/>
        <end position="190"/>
    </location>
</feature>